<dbReference type="InterPro" id="IPR051257">
    <property type="entry name" value="Diverse_CBS-Domain"/>
</dbReference>
<reference evidence="4 5" key="1">
    <citation type="submission" date="2016-10" db="EMBL/GenBank/DDBJ databases">
        <authorList>
            <person name="de Groot N.N."/>
        </authorList>
    </citation>
    <scope>NUCLEOTIDE SEQUENCE [LARGE SCALE GENOMIC DNA]</scope>
    <source>
        <strain evidence="4 5">ASO4-2</strain>
    </source>
</reference>
<protein>
    <submittedName>
        <fullName evidence="4">CBS domain-containing protein</fullName>
    </submittedName>
</protein>
<dbReference type="SUPFAM" id="SSF54631">
    <property type="entry name" value="CBS-domain pair"/>
    <property type="match status" value="1"/>
</dbReference>
<dbReference type="PANTHER" id="PTHR43080">
    <property type="entry name" value="CBS DOMAIN-CONTAINING PROTEIN CBSX3, MITOCHONDRIAL"/>
    <property type="match status" value="1"/>
</dbReference>
<dbReference type="Gene3D" id="3.10.580.10">
    <property type="entry name" value="CBS-domain"/>
    <property type="match status" value="1"/>
</dbReference>
<dbReference type="EMBL" id="FMXO01000011">
    <property type="protein sequence ID" value="SDB42998.1"/>
    <property type="molecule type" value="Genomic_DNA"/>
</dbReference>
<evidence type="ECO:0000313" key="5">
    <source>
        <dbReference type="Proteomes" id="UP000198771"/>
    </source>
</evidence>
<gene>
    <name evidence="4" type="ORF">SAMN05660653_02067</name>
</gene>
<evidence type="ECO:0000256" key="2">
    <source>
        <dbReference type="PROSITE-ProRule" id="PRU00703"/>
    </source>
</evidence>
<evidence type="ECO:0000256" key="1">
    <source>
        <dbReference type="ARBA" id="ARBA00023122"/>
    </source>
</evidence>
<dbReference type="Proteomes" id="UP000198771">
    <property type="component" value="Unassembled WGS sequence"/>
</dbReference>
<dbReference type="Pfam" id="PF00571">
    <property type="entry name" value="CBS"/>
    <property type="match status" value="2"/>
</dbReference>
<name>A0A1G6DCZ5_9BACT</name>
<keyword evidence="1 2" id="KW-0129">CBS domain</keyword>
<dbReference type="SMART" id="SM00116">
    <property type="entry name" value="CBS"/>
    <property type="match status" value="2"/>
</dbReference>
<evidence type="ECO:0000259" key="3">
    <source>
        <dbReference type="PROSITE" id="PS51371"/>
    </source>
</evidence>
<dbReference type="AlphaFoldDB" id="A0A1G6DCZ5"/>
<feature type="domain" description="CBS" evidence="3">
    <location>
        <begin position="8"/>
        <end position="65"/>
    </location>
</feature>
<accession>A0A1G6DCZ5</accession>
<dbReference type="InterPro" id="IPR046342">
    <property type="entry name" value="CBS_dom_sf"/>
</dbReference>
<dbReference type="CDD" id="cd04586">
    <property type="entry name" value="CBS_pair_BON_assoc"/>
    <property type="match status" value="1"/>
</dbReference>
<organism evidence="4 5">
    <name type="scientific">Desulfonatronum thiosulfatophilum</name>
    <dbReference type="NCBI Taxonomy" id="617002"/>
    <lineage>
        <taxon>Bacteria</taxon>
        <taxon>Pseudomonadati</taxon>
        <taxon>Thermodesulfobacteriota</taxon>
        <taxon>Desulfovibrionia</taxon>
        <taxon>Desulfovibrionales</taxon>
        <taxon>Desulfonatronaceae</taxon>
        <taxon>Desulfonatronum</taxon>
    </lineage>
</organism>
<dbReference type="PANTHER" id="PTHR43080:SF26">
    <property type="entry name" value="REGULATORY PROTEIN"/>
    <property type="match status" value="1"/>
</dbReference>
<sequence length="156" mass="16834">MQVVKNIMTRDVVTVTPDTDINTAAAIMLEKDFNGLPVLDDQGALVGVLCQSDLVVQQREFPLPSFFTLLGGFVALTSLEKLQRAVDKMAATKVSQAMTLDPVSVTPDTPVNKVADLMVDKKFHTVPVLENNKLVGVVGKKDILRLLASAGQADEK</sequence>
<proteinExistence type="predicted"/>
<dbReference type="PROSITE" id="PS51371">
    <property type="entry name" value="CBS"/>
    <property type="match status" value="2"/>
</dbReference>
<keyword evidence="5" id="KW-1185">Reference proteome</keyword>
<feature type="domain" description="CBS" evidence="3">
    <location>
        <begin position="98"/>
        <end position="155"/>
    </location>
</feature>
<dbReference type="InterPro" id="IPR000644">
    <property type="entry name" value="CBS_dom"/>
</dbReference>
<dbReference type="RefSeq" id="WP_092121066.1">
    <property type="nucleotide sequence ID" value="NZ_FMXO01000011.1"/>
</dbReference>
<evidence type="ECO:0000313" key="4">
    <source>
        <dbReference type="EMBL" id="SDB42998.1"/>
    </source>
</evidence>
<dbReference type="OrthoDB" id="9790355at2"/>
<dbReference type="STRING" id="617002.SAMN05660653_02067"/>